<name>A0A8R7UU16_TRIUA</name>
<organism evidence="2 3">
    <name type="scientific">Triticum urartu</name>
    <name type="common">Red wild einkorn</name>
    <name type="synonym">Crithodium urartu</name>
    <dbReference type="NCBI Taxonomy" id="4572"/>
    <lineage>
        <taxon>Eukaryota</taxon>
        <taxon>Viridiplantae</taxon>
        <taxon>Streptophyta</taxon>
        <taxon>Embryophyta</taxon>
        <taxon>Tracheophyta</taxon>
        <taxon>Spermatophyta</taxon>
        <taxon>Magnoliopsida</taxon>
        <taxon>Liliopsida</taxon>
        <taxon>Poales</taxon>
        <taxon>Poaceae</taxon>
        <taxon>BOP clade</taxon>
        <taxon>Pooideae</taxon>
        <taxon>Triticodae</taxon>
        <taxon>Triticeae</taxon>
        <taxon>Triticinae</taxon>
        <taxon>Triticum</taxon>
    </lineage>
</organism>
<dbReference type="EnsemblPlants" id="TuG1812G0600003365.01.T01">
    <property type="protein sequence ID" value="TuG1812G0600003365.01.T01.cds347725"/>
    <property type="gene ID" value="TuG1812G0600003365.01"/>
</dbReference>
<proteinExistence type="predicted"/>
<evidence type="ECO:0000313" key="2">
    <source>
        <dbReference type="EnsemblPlants" id="TuG1812G0600003365.01.T01.cds347725"/>
    </source>
</evidence>
<evidence type="ECO:0000256" key="1">
    <source>
        <dbReference type="SAM" id="MobiDB-lite"/>
    </source>
</evidence>
<feature type="region of interest" description="Disordered" evidence="1">
    <location>
        <begin position="1"/>
        <end position="33"/>
    </location>
</feature>
<sequence>MAPPCPEGIVSRSPPVLVRRIPPRPDQREPQWP</sequence>
<feature type="compositionally biased region" description="Basic and acidic residues" evidence="1">
    <location>
        <begin position="23"/>
        <end position="33"/>
    </location>
</feature>
<feature type="compositionally biased region" description="Low complexity" evidence="1">
    <location>
        <begin position="9"/>
        <end position="20"/>
    </location>
</feature>
<dbReference type="Gramene" id="TuG1812G0600003365.01.T01">
    <property type="protein sequence ID" value="TuG1812G0600003365.01.T01.cds347725"/>
    <property type="gene ID" value="TuG1812G0600003365.01"/>
</dbReference>
<keyword evidence="3" id="KW-1185">Reference proteome</keyword>
<dbReference type="Proteomes" id="UP000015106">
    <property type="component" value="Chromosome 6"/>
</dbReference>
<protein>
    <submittedName>
        <fullName evidence="2">Uncharacterized protein</fullName>
    </submittedName>
</protein>
<reference evidence="2" key="2">
    <citation type="submission" date="2018-03" db="EMBL/GenBank/DDBJ databases">
        <title>The Triticum urartu genome reveals the dynamic nature of wheat genome evolution.</title>
        <authorList>
            <person name="Ling H."/>
            <person name="Ma B."/>
            <person name="Shi X."/>
            <person name="Liu H."/>
            <person name="Dong L."/>
            <person name="Sun H."/>
            <person name="Cao Y."/>
            <person name="Gao Q."/>
            <person name="Zheng S."/>
            <person name="Li Y."/>
            <person name="Yu Y."/>
            <person name="Du H."/>
            <person name="Qi M."/>
            <person name="Li Y."/>
            <person name="Yu H."/>
            <person name="Cui Y."/>
            <person name="Wang N."/>
            <person name="Chen C."/>
            <person name="Wu H."/>
            <person name="Zhao Y."/>
            <person name="Zhang J."/>
            <person name="Li Y."/>
            <person name="Zhou W."/>
            <person name="Zhang B."/>
            <person name="Hu W."/>
            <person name="Eijk M."/>
            <person name="Tang J."/>
            <person name="Witsenboer H."/>
            <person name="Zhao S."/>
            <person name="Li Z."/>
            <person name="Zhang A."/>
            <person name="Wang D."/>
            <person name="Liang C."/>
        </authorList>
    </citation>
    <scope>NUCLEOTIDE SEQUENCE [LARGE SCALE GENOMIC DNA]</scope>
    <source>
        <strain evidence="2">cv. G1812</strain>
    </source>
</reference>
<dbReference type="AlphaFoldDB" id="A0A8R7UU16"/>
<reference evidence="3" key="1">
    <citation type="journal article" date="2013" name="Nature">
        <title>Draft genome of the wheat A-genome progenitor Triticum urartu.</title>
        <authorList>
            <person name="Ling H.Q."/>
            <person name="Zhao S."/>
            <person name="Liu D."/>
            <person name="Wang J."/>
            <person name="Sun H."/>
            <person name="Zhang C."/>
            <person name="Fan H."/>
            <person name="Li D."/>
            <person name="Dong L."/>
            <person name="Tao Y."/>
            <person name="Gao C."/>
            <person name="Wu H."/>
            <person name="Li Y."/>
            <person name="Cui Y."/>
            <person name="Guo X."/>
            <person name="Zheng S."/>
            <person name="Wang B."/>
            <person name="Yu K."/>
            <person name="Liang Q."/>
            <person name="Yang W."/>
            <person name="Lou X."/>
            <person name="Chen J."/>
            <person name="Feng M."/>
            <person name="Jian J."/>
            <person name="Zhang X."/>
            <person name="Luo G."/>
            <person name="Jiang Y."/>
            <person name="Liu J."/>
            <person name="Wang Z."/>
            <person name="Sha Y."/>
            <person name="Zhang B."/>
            <person name="Wu H."/>
            <person name="Tang D."/>
            <person name="Shen Q."/>
            <person name="Xue P."/>
            <person name="Zou S."/>
            <person name="Wang X."/>
            <person name="Liu X."/>
            <person name="Wang F."/>
            <person name="Yang Y."/>
            <person name="An X."/>
            <person name="Dong Z."/>
            <person name="Zhang K."/>
            <person name="Zhang X."/>
            <person name="Luo M.C."/>
            <person name="Dvorak J."/>
            <person name="Tong Y."/>
            <person name="Wang J."/>
            <person name="Yang H."/>
            <person name="Li Z."/>
            <person name="Wang D."/>
            <person name="Zhang A."/>
            <person name="Wang J."/>
        </authorList>
    </citation>
    <scope>NUCLEOTIDE SEQUENCE</scope>
    <source>
        <strain evidence="3">cv. G1812</strain>
    </source>
</reference>
<evidence type="ECO:0000313" key="3">
    <source>
        <dbReference type="Proteomes" id="UP000015106"/>
    </source>
</evidence>
<reference evidence="2" key="3">
    <citation type="submission" date="2022-06" db="UniProtKB">
        <authorList>
            <consortium name="EnsemblPlants"/>
        </authorList>
    </citation>
    <scope>IDENTIFICATION</scope>
</reference>
<accession>A0A8R7UU16</accession>